<gene>
    <name evidence="1" type="ORF">RJG54_02470</name>
</gene>
<dbReference type="AlphaFoldDB" id="A0AA96I4I7"/>
<accession>A0AA96I4I7</accession>
<organism evidence="1">
    <name type="scientific">Arcobacter sp. AZ-2023</name>
    <dbReference type="NCBI Taxonomy" id="3074453"/>
    <lineage>
        <taxon>Bacteria</taxon>
        <taxon>Pseudomonadati</taxon>
        <taxon>Campylobacterota</taxon>
        <taxon>Epsilonproteobacteria</taxon>
        <taxon>Campylobacterales</taxon>
        <taxon>Arcobacteraceae</taxon>
        <taxon>Arcobacter</taxon>
    </lineage>
</organism>
<name>A0AA96I4I7_9BACT</name>
<proteinExistence type="predicted"/>
<dbReference type="EMBL" id="CP134846">
    <property type="protein sequence ID" value="WNL17269.1"/>
    <property type="molecule type" value="Genomic_DNA"/>
</dbReference>
<reference evidence="1" key="1">
    <citation type="submission" date="2023-09" db="EMBL/GenBank/DDBJ databases">
        <title>Arcobacter tbilisiensis sp. nov. isolated from chicken meat in Tbilisi, Georgia.</title>
        <authorList>
            <person name="Matthias R."/>
            <person name="Zautner A.E."/>
        </authorList>
    </citation>
    <scope>NUCLEOTIDE SEQUENCE</scope>
    <source>
        <strain evidence="1">LEO 107</strain>
    </source>
</reference>
<sequence length="181" mass="21834">MTKEQIMVELFEFSAPTYYKWTKKEKRKIFDLLNYAFTLEELEEFISSGKIEKMEIINNNQVLINKIKEFKENLIEKSNTCIANNVLAKIKEHYLRNDYKIDMEELKFELFNLNNYYFIECANEEFMLKLNDFDTRYNSYTNSLDSEEKTLDTISSMTRYKIISYIENTPKEILEFALNFI</sequence>
<evidence type="ECO:0000313" key="1">
    <source>
        <dbReference type="EMBL" id="WNL17269.1"/>
    </source>
</evidence>
<protein>
    <submittedName>
        <fullName evidence="1">Uncharacterized protein</fullName>
    </submittedName>
</protein>